<evidence type="ECO:0000313" key="2">
    <source>
        <dbReference type="Proteomes" id="UP000051160"/>
    </source>
</evidence>
<accession>A0A0R1LPX6</accession>
<dbReference type="STRING" id="1423776.FD04_GL000761"/>
<dbReference type="RefSeq" id="WP_054699747.1">
    <property type="nucleotide sequence ID" value="NZ_AZEE01000028.1"/>
</dbReference>
<dbReference type="PANTHER" id="PTHR23404">
    <property type="entry name" value="MOLYBDOPTERIN SYNTHASE RELATED"/>
    <property type="match status" value="1"/>
</dbReference>
<name>A0A0R1LPX6_9LACO</name>
<dbReference type="PATRIC" id="fig|1423776.4.peg.768"/>
<proteinExistence type="predicted"/>
<dbReference type="Gene3D" id="3.90.1170.40">
    <property type="entry name" value="Molybdopterin biosynthesis MoaE subunit"/>
    <property type="match status" value="1"/>
</dbReference>
<dbReference type="OrthoDB" id="9803224at2"/>
<dbReference type="InterPro" id="IPR036563">
    <property type="entry name" value="MoaE_sf"/>
</dbReference>
<organism evidence="1 2">
    <name type="scientific">Secundilactobacillus odoratitofui DSM 19909 = JCM 15043</name>
    <dbReference type="NCBI Taxonomy" id="1423776"/>
    <lineage>
        <taxon>Bacteria</taxon>
        <taxon>Bacillati</taxon>
        <taxon>Bacillota</taxon>
        <taxon>Bacilli</taxon>
        <taxon>Lactobacillales</taxon>
        <taxon>Lactobacillaceae</taxon>
        <taxon>Secundilactobacillus</taxon>
    </lineage>
</organism>
<gene>
    <name evidence="1" type="ORF">FD04_GL000761</name>
</gene>
<dbReference type="EMBL" id="AZEE01000028">
    <property type="protein sequence ID" value="KRK97791.1"/>
    <property type="molecule type" value="Genomic_DNA"/>
</dbReference>
<comment type="caution">
    <text evidence="1">The sequence shown here is derived from an EMBL/GenBank/DDBJ whole genome shotgun (WGS) entry which is preliminary data.</text>
</comment>
<reference evidence="1 2" key="1">
    <citation type="journal article" date="2015" name="Genome Announc.">
        <title>Expanding the biotechnology potential of lactobacilli through comparative genomics of 213 strains and associated genera.</title>
        <authorList>
            <person name="Sun Z."/>
            <person name="Harris H.M."/>
            <person name="McCann A."/>
            <person name="Guo C."/>
            <person name="Argimon S."/>
            <person name="Zhang W."/>
            <person name="Yang X."/>
            <person name="Jeffery I.B."/>
            <person name="Cooney J.C."/>
            <person name="Kagawa T.F."/>
            <person name="Liu W."/>
            <person name="Song Y."/>
            <person name="Salvetti E."/>
            <person name="Wrobel A."/>
            <person name="Rasinkangas P."/>
            <person name="Parkhill J."/>
            <person name="Rea M.C."/>
            <person name="O'Sullivan O."/>
            <person name="Ritari J."/>
            <person name="Douillard F.P."/>
            <person name="Paul Ross R."/>
            <person name="Yang R."/>
            <person name="Briner A.E."/>
            <person name="Felis G.E."/>
            <person name="de Vos W.M."/>
            <person name="Barrangou R."/>
            <person name="Klaenhammer T.R."/>
            <person name="Caufield P.W."/>
            <person name="Cui Y."/>
            <person name="Zhang H."/>
            <person name="O'Toole P.W."/>
        </authorList>
    </citation>
    <scope>NUCLEOTIDE SEQUENCE [LARGE SCALE GENOMIC DNA]</scope>
    <source>
        <strain evidence="1 2">DSM 19909</strain>
    </source>
</reference>
<dbReference type="Pfam" id="PF02391">
    <property type="entry name" value="MoaE"/>
    <property type="match status" value="1"/>
</dbReference>
<dbReference type="Proteomes" id="UP000051160">
    <property type="component" value="Unassembled WGS sequence"/>
</dbReference>
<dbReference type="InterPro" id="IPR003448">
    <property type="entry name" value="Mopterin_biosynth_MoaE"/>
</dbReference>
<keyword evidence="2" id="KW-1185">Reference proteome</keyword>
<sequence>MYYLNIGDSPINVDALYQKLKDPQYGGIVTFVGTVRQWTGDIETKYIDYSAYHPMAEKQLEKLAAPIEAKGARVVIAHRTGHLELTDEAVFVGVAAAHRGDAFRWCEYLIDTLKQEVPIWKKETDTDAVRWGD</sequence>
<dbReference type="SUPFAM" id="SSF54690">
    <property type="entry name" value="Molybdopterin synthase subunit MoaE"/>
    <property type="match status" value="1"/>
</dbReference>
<evidence type="ECO:0000313" key="1">
    <source>
        <dbReference type="EMBL" id="KRK97791.1"/>
    </source>
</evidence>
<protein>
    <submittedName>
        <fullName evidence="1">Molybdopterin converting factor, subunit 2</fullName>
    </submittedName>
</protein>
<dbReference type="CDD" id="cd00756">
    <property type="entry name" value="MoaE"/>
    <property type="match status" value="1"/>
</dbReference>
<dbReference type="AlphaFoldDB" id="A0A0R1LPX6"/>
<dbReference type="GO" id="GO:0006777">
    <property type="term" value="P:Mo-molybdopterin cofactor biosynthetic process"/>
    <property type="evidence" value="ECO:0007669"/>
    <property type="project" value="InterPro"/>
</dbReference>